<evidence type="ECO:0000256" key="5">
    <source>
        <dbReference type="ARBA" id="ARBA00022741"/>
    </source>
</evidence>
<dbReference type="GO" id="GO:0006915">
    <property type="term" value="P:apoptotic process"/>
    <property type="evidence" value="ECO:0007669"/>
    <property type="project" value="UniProtKB-KW"/>
</dbReference>
<keyword evidence="6" id="KW-0378">Hydrolase</keyword>
<dbReference type="Pfam" id="PF00656">
    <property type="entry name" value="Peptidase_C14"/>
    <property type="match status" value="1"/>
</dbReference>
<dbReference type="PROSITE" id="PS50208">
    <property type="entry name" value="CASPASE_P20"/>
    <property type="match status" value="1"/>
</dbReference>
<dbReference type="InterPro" id="IPR002138">
    <property type="entry name" value="Pept_C14_p10"/>
</dbReference>
<dbReference type="InterPro" id="IPR001309">
    <property type="entry name" value="Pept_C14_p20"/>
</dbReference>
<dbReference type="PROSITE" id="PS01122">
    <property type="entry name" value="CASPASE_CYS"/>
    <property type="match status" value="1"/>
</dbReference>
<evidence type="ECO:0000256" key="1">
    <source>
        <dbReference type="ARBA" id="ARBA00008535"/>
    </source>
</evidence>
<sequence length="506" mass="55978">MMEGSQNGEEVDRMEADTRYKMKSNPRGLCLIFNNKNFWGANGSPIPDLPTREGTDIDRDALKTVFGALGFIVRCYEDKTDSEMLRIVTDTAHEDHKNYDCFICCILSHGSEGCVHGSNGVPISIRKLTDRFCPQSSPTLTGKPKIFIIQACQGTDTQRGHLSCESDAVLESEKLIPTNADFLLAYSTVPRCRSFRDPHYGSPFIAKLIETLKENAHKLHFLDILTRVNKRLGSMELYQKGLGHCRQASAQMSTLQKDLFFNCDQIANLPLMTGHDGIAENSDETLTVEYRCDETSAGPQEGAERLEVIRLLLVGTSGVGKSSTGNTILGKDVFPQKSGSDLISRHGADIQVIDTAGFPAQRRLSQSEEISMTESLRATTPGPHAVLMVFKAGRQFTASDEQVYRTFNRMLGADANKYVILVFTHTDSYKTEIQFEEAIKRASPSLRAVLSEVGGRHIGFNNAAPWGQRFEQADRLLRMVKSLMASNDGGCFDCDSLKETSDESTA</sequence>
<feature type="domain" description="Caspase family p20" evidence="11">
    <location>
        <begin position="26"/>
        <end position="156"/>
    </location>
</feature>
<evidence type="ECO:0000259" key="11">
    <source>
        <dbReference type="PROSITE" id="PS50208"/>
    </source>
</evidence>
<dbReference type="PRINTS" id="PR00376">
    <property type="entry name" value="IL1BCENZYME"/>
</dbReference>
<accession>A0ABD0KTM3</accession>
<evidence type="ECO:0000256" key="4">
    <source>
        <dbReference type="ARBA" id="ARBA00022703"/>
    </source>
</evidence>
<keyword evidence="4" id="KW-0053">Apoptosis</keyword>
<dbReference type="PROSITE" id="PS50207">
    <property type="entry name" value="CASPASE_P10"/>
    <property type="match status" value="1"/>
</dbReference>
<evidence type="ECO:0000256" key="7">
    <source>
        <dbReference type="ARBA" id="ARBA00022807"/>
    </source>
</evidence>
<dbReference type="PROSITE" id="PS01121">
    <property type="entry name" value="CASPASE_HIS"/>
    <property type="match status" value="1"/>
</dbReference>
<keyword evidence="3" id="KW-0645">Protease</keyword>
<dbReference type="PANTHER" id="PTHR48169">
    <property type="entry name" value="DED DOMAIN-CONTAINING PROTEIN"/>
    <property type="match status" value="1"/>
</dbReference>
<dbReference type="EMBL" id="JACVVK020000127">
    <property type="protein sequence ID" value="KAK7490356.1"/>
    <property type="molecule type" value="Genomic_DNA"/>
</dbReference>
<evidence type="ECO:0000259" key="10">
    <source>
        <dbReference type="PROSITE" id="PS50207"/>
    </source>
</evidence>
<evidence type="ECO:0000313" key="13">
    <source>
        <dbReference type="EMBL" id="KAK7490356.1"/>
    </source>
</evidence>
<keyword evidence="7" id="KW-0788">Thiol protease</keyword>
<feature type="domain" description="AIG1-type G" evidence="12">
    <location>
        <begin position="306"/>
        <end position="501"/>
    </location>
</feature>
<evidence type="ECO:0000259" key="12">
    <source>
        <dbReference type="PROSITE" id="PS51720"/>
    </source>
</evidence>
<name>A0ABD0KTM3_9CAEN</name>
<reference evidence="13 14" key="1">
    <citation type="journal article" date="2023" name="Sci. Data">
        <title>Genome assembly of the Korean intertidal mud-creeper Batillaria attramentaria.</title>
        <authorList>
            <person name="Patra A.K."/>
            <person name="Ho P.T."/>
            <person name="Jun S."/>
            <person name="Lee S.J."/>
            <person name="Kim Y."/>
            <person name="Won Y.J."/>
        </authorList>
    </citation>
    <scope>NUCLEOTIDE SEQUENCE [LARGE SCALE GENOMIC DNA]</scope>
    <source>
        <strain evidence="13">Wonlab-2016</strain>
    </source>
</reference>
<dbReference type="Gene3D" id="3.40.50.300">
    <property type="entry name" value="P-loop containing nucleotide triphosphate hydrolases"/>
    <property type="match status" value="1"/>
</dbReference>
<dbReference type="InterPro" id="IPR016129">
    <property type="entry name" value="Caspase_his_AS"/>
</dbReference>
<dbReference type="GO" id="GO:0051604">
    <property type="term" value="P:protein maturation"/>
    <property type="evidence" value="ECO:0007669"/>
    <property type="project" value="UniProtKB-ARBA"/>
</dbReference>
<dbReference type="PANTHER" id="PTHR48169:SF7">
    <property type="entry name" value="CASPASE 10"/>
    <property type="match status" value="1"/>
</dbReference>
<keyword evidence="8" id="KW-0865">Zymogen</keyword>
<dbReference type="SMART" id="SM00115">
    <property type="entry name" value="CASc"/>
    <property type="match status" value="1"/>
</dbReference>
<organism evidence="13 14">
    <name type="scientific">Batillaria attramentaria</name>
    <dbReference type="NCBI Taxonomy" id="370345"/>
    <lineage>
        <taxon>Eukaryota</taxon>
        <taxon>Metazoa</taxon>
        <taxon>Spiralia</taxon>
        <taxon>Lophotrochozoa</taxon>
        <taxon>Mollusca</taxon>
        <taxon>Gastropoda</taxon>
        <taxon>Caenogastropoda</taxon>
        <taxon>Sorbeoconcha</taxon>
        <taxon>Cerithioidea</taxon>
        <taxon>Batillariidae</taxon>
        <taxon>Batillaria</taxon>
    </lineage>
</organism>
<dbReference type="InterPro" id="IPR027417">
    <property type="entry name" value="P-loop_NTPase"/>
</dbReference>
<dbReference type="InterPro" id="IPR033139">
    <property type="entry name" value="Caspase_cys_AS"/>
</dbReference>
<dbReference type="AlphaFoldDB" id="A0ABD0KTM3"/>
<dbReference type="SUPFAM" id="SSF52540">
    <property type="entry name" value="P-loop containing nucleoside triphosphate hydrolases"/>
    <property type="match status" value="1"/>
</dbReference>
<dbReference type="Gene3D" id="3.40.50.1460">
    <property type="match status" value="1"/>
</dbReference>
<dbReference type="InterPro" id="IPR015917">
    <property type="entry name" value="Pept_C14A"/>
</dbReference>
<comment type="caution">
    <text evidence="13">The sequence shown here is derived from an EMBL/GenBank/DDBJ whole genome shotgun (WGS) entry which is preliminary data.</text>
</comment>
<dbReference type="InterPro" id="IPR029030">
    <property type="entry name" value="Caspase-like_dom_sf"/>
</dbReference>
<dbReference type="GO" id="GO:0005737">
    <property type="term" value="C:cytoplasm"/>
    <property type="evidence" value="ECO:0007669"/>
    <property type="project" value="UniProtKB-ARBA"/>
</dbReference>
<evidence type="ECO:0000256" key="8">
    <source>
        <dbReference type="ARBA" id="ARBA00023145"/>
    </source>
</evidence>
<comment type="similarity">
    <text evidence="1">Belongs to the TRAFAC class TrmE-Era-EngA-EngB-Septin-like GTPase superfamily. AIG1/Toc34/Toc159-like paraseptin GTPase family. IAN subfamily.</text>
</comment>
<evidence type="ECO:0000256" key="3">
    <source>
        <dbReference type="ARBA" id="ARBA00022670"/>
    </source>
</evidence>
<gene>
    <name evidence="13" type="ORF">BaRGS_00018335</name>
</gene>
<dbReference type="Pfam" id="PF04548">
    <property type="entry name" value="AIG1"/>
    <property type="match status" value="1"/>
</dbReference>
<evidence type="ECO:0000313" key="14">
    <source>
        <dbReference type="Proteomes" id="UP001519460"/>
    </source>
</evidence>
<keyword evidence="5" id="KW-0547">Nucleotide-binding</keyword>
<dbReference type="GO" id="GO:0004197">
    <property type="term" value="F:cysteine-type endopeptidase activity"/>
    <property type="evidence" value="ECO:0007669"/>
    <property type="project" value="UniProtKB-ARBA"/>
</dbReference>
<proteinExistence type="inferred from homology"/>
<dbReference type="GO" id="GO:0000166">
    <property type="term" value="F:nucleotide binding"/>
    <property type="evidence" value="ECO:0007669"/>
    <property type="project" value="UniProtKB-KW"/>
</dbReference>
<evidence type="ECO:0000256" key="9">
    <source>
        <dbReference type="RuleBase" id="RU003971"/>
    </source>
</evidence>
<dbReference type="PROSITE" id="PS51720">
    <property type="entry name" value="G_AIG1"/>
    <property type="match status" value="1"/>
</dbReference>
<comment type="similarity">
    <text evidence="2 9">Belongs to the peptidase C14A family.</text>
</comment>
<protein>
    <submittedName>
        <fullName evidence="13">Uncharacterized protein</fullName>
    </submittedName>
</protein>
<keyword evidence="14" id="KW-1185">Reference proteome</keyword>
<feature type="domain" description="Caspase family p10" evidence="10">
    <location>
        <begin position="172"/>
        <end position="261"/>
    </location>
</feature>
<dbReference type="InterPro" id="IPR006703">
    <property type="entry name" value="G_AIG1"/>
</dbReference>
<dbReference type="GO" id="GO:0006508">
    <property type="term" value="P:proteolysis"/>
    <property type="evidence" value="ECO:0007669"/>
    <property type="project" value="UniProtKB-KW"/>
</dbReference>
<dbReference type="InterPro" id="IPR011600">
    <property type="entry name" value="Pept_C14_caspase"/>
</dbReference>
<dbReference type="Proteomes" id="UP001519460">
    <property type="component" value="Unassembled WGS sequence"/>
</dbReference>
<evidence type="ECO:0000256" key="6">
    <source>
        <dbReference type="ARBA" id="ARBA00022801"/>
    </source>
</evidence>
<evidence type="ECO:0000256" key="2">
    <source>
        <dbReference type="ARBA" id="ARBA00010134"/>
    </source>
</evidence>
<dbReference type="SUPFAM" id="SSF52129">
    <property type="entry name" value="Caspase-like"/>
    <property type="match status" value="1"/>
</dbReference>
<dbReference type="CDD" id="cd00032">
    <property type="entry name" value="CASc"/>
    <property type="match status" value="1"/>
</dbReference>
<dbReference type="GO" id="GO:0043067">
    <property type="term" value="P:regulation of programmed cell death"/>
    <property type="evidence" value="ECO:0007669"/>
    <property type="project" value="UniProtKB-ARBA"/>
</dbReference>